<accession>A0ABU3QXA7</accession>
<reference evidence="3 4" key="1">
    <citation type="submission" date="2023-10" db="EMBL/GenBank/DDBJ databases">
        <title>Psychrosphaera aquimaarina strain SW33 isolated from seawater.</title>
        <authorList>
            <person name="Bayburt H."/>
            <person name="Kim J.M."/>
            <person name="Choi B.J."/>
            <person name="Jeon C.O."/>
        </authorList>
    </citation>
    <scope>NUCLEOTIDE SEQUENCE [LARGE SCALE GENOMIC DNA]</scope>
    <source>
        <strain evidence="3 4">KCTC 52743</strain>
    </source>
</reference>
<keyword evidence="1" id="KW-1133">Transmembrane helix</keyword>
<protein>
    <submittedName>
        <fullName evidence="3">PspC domain-containing protein</fullName>
    </submittedName>
</protein>
<dbReference type="Proteomes" id="UP001257914">
    <property type="component" value="Unassembled WGS sequence"/>
</dbReference>
<feature type="domain" description="Phage shock protein PspC N-terminal" evidence="2">
    <location>
        <begin position="10"/>
        <end position="65"/>
    </location>
</feature>
<keyword evidence="1" id="KW-0812">Transmembrane</keyword>
<dbReference type="Pfam" id="PF04024">
    <property type="entry name" value="PspC"/>
    <property type="match status" value="1"/>
</dbReference>
<dbReference type="InterPro" id="IPR007168">
    <property type="entry name" value="Phageshock_PspC_N"/>
</dbReference>
<feature type="transmembrane region" description="Helical" evidence="1">
    <location>
        <begin position="35"/>
        <end position="62"/>
    </location>
</feature>
<evidence type="ECO:0000259" key="2">
    <source>
        <dbReference type="Pfam" id="PF04024"/>
    </source>
</evidence>
<dbReference type="RefSeq" id="WP_315945899.1">
    <property type="nucleotide sequence ID" value="NZ_JAWCUA010000003.1"/>
</dbReference>
<evidence type="ECO:0000313" key="4">
    <source>
        <dbReference type="Proteomes" id="UP001257914"/>
    </source>
</evidence>
<name>A0ABU3QXA7_9GAMM</name>
<evidence type="ECO:0000313" key="3">
    <source>
        <dbReference type="EMBL" id="MDU0112057.1"/>
    </source>
</evidence>
<sequence>MKTKYIGNPITKDLLNRKLSGVCSGIAKHYNTPVIAVRAVTIILGIMLPMPTIFAYILATLLMPTSRY</sequence>
<keyword evidence="4" id="KW-1185">Reference proteome</keyword>
<organism evidence="3 4">
    <name type="scientific">Psychrosphaera aquimarina</name>
    <dbReference type="NCBI Taxonomy" id="2044854"/>
    <lineage>
        <taxon>Bacteria</taxon>
        <taxon>Pseudomonadati</taxon>
        <taxon>Pseudomonadota</taxon>
        <taxon>Gammaproteobacteria</taxon>
        <taxon>Alteromonadales</taxon>
        <taxon>Pseudoalteromonadaceae</taxon>
        <taxon>Psychrosphaera</taxon>
    </lineage>
</organism>
<proteinExistence type="predicted"/>
<comment type="caution">
    <text evidence="3">The sequence shown here is derived from an EMBL/GenBank/DDBJ whole genome shotgun (WGS) entry which is preliminary data.</text>
</comment>
<keyword evidence="1" id="KW-0472">Membrane</keyword>
<dbReference type="EMBL" id="JAWCUA010000003">
    <property type="protein sequence ID" value="MDU0112057.1"/>
    <property type="molecule type" value="Genomic_DNA"/>
</dbReference>
<gene>
    <name evidence="3" type="ORF">RT723_03360</name>
</gene>
<evidence type="ECO:0000256" key="1">
    <source>
        <dbReference type="SAM" id="Phobius"/>
    </source>
</evidence>